<proteinExistence type="predicted"/>
<name>A0A8S0YLR8_ARCPL</name>
<dbReference type="OrthoDB" id="10051896at2759"/>
<dbReference type="AlphaFoldDB" id="A0A8S0YLR8"/>
<sequence>MRRDACIPAEVRELTAGGRRLHTYLPQAPPPGGARRPTHTAQPTKMRFSINCSFRDIEGRDVVMRLVT</sequence>
<dbReference type="Proteomes" id="UP000494256">
    <property type="component" value="Unassembled WGS sequence"/>
</dbReference>
<protein>
    <submittedName>
        <fullName evidence="2">Uncharacterized protein</fullName>
    </submittedName>
</protein>
<organism evidence="2 3">
    <name type="scientific">Arctia plantaginis</name>
    <name type="common">Wood tiger moth</name>
    <name type="synonym">Phalaena plantaginis</name>
    <dbReference type="NCBI Taxonomy" id="874455"/>
    <lineage>
        <taxon>Eukaryota</taxon>
        <taxon>Metazoa</taxon>
        <taxon>Ecdysozoa</taxon>
        <taxon>Arthropoda</taxon>
        <taxon>Hexapoda</taxon>
        <taxon>Insecta</taxon>
        <taxon>Pterygota</taxon>
        <taxon>Neoptera</taxon>
        <taxon>Endopterygota</taxon>
        <taxon>Lepidoptera</taxon>
        <taxon>Glossata</taxon>
        <taxon>Ditrysia</taxon>
        <taxon>Noctuoidea</taxon>
        <taxon>Erebidae</taxon>
        <taxon>Arctiinae</taxon>
        <taxon>Arctia</taxon>
    </lineage>
</organism>
<evidence type="ECO:0000256" key="1">
    <source>
        <dbReference type="SAM" id="MobiDB-lite"/>
    </source>
</evidence>
<dbReference type="EMBL" id="CADEBD010000034">
    <property type="protein sequence ID" value="CAB3220042.1"/>
    <property type="molecule type" value="Genomic_DNA"/>
</dbReference>
<accession>A0A8S0YLR8</accession>
<reference evidence="2 3" key="1">
    <citation type="submission" date="2020-04" db="EMBL/GenBank/DDBJ databases">
        <authorList>
            <person name="Wallbank WR R."/>
            <person name="Pardo Diaz C."/>
            <person name="Kozak K."/>
            <person name="Martin S."/>
            <person name="Jiggins C."/>
            <person name="Moest M."/>
            <person name="Warren A I."/>
            <person name="Byers J.R.P. K."/>
            <person name="Montejo-Kovacevich G."/>
            <person name="Yen C E."/>
        </authorList>
    </citation>
    <scope>NUCLEOTIDE SEQUENCE [LARGE SCALE GENOMIC DNA]</scope>
</reference>
<evidence type="ECO:0000313" key="2">
    <source>
        <dbReference type="EMBL" id="CAB3220042.1"/>
    </source>
</evidence>
<comment type="caution">
    <text evidence="2">The sequence shown here is derived from an EMBL/GenBank/DDBJ whole genome shotgun (WGS) entry which is preliminary data.</text>
</comment>
<feature type="region of interest" description="Disordered" evidence="1">
    <location>
        <begin position="18"/>
        <end position="43"/>
    </location>
</feature>
<gene>
    <name evidence="2" type="ORF">APLA_LOCUS143</name>
</gene>
<evidence type="ECO:0000313" key="3">
    <source>
        <dbReference type="Proteomes" id="UP000494256"/>
    </source>
</evidence>